<dbReference type="InterPro" id="IPR000979">
    <property type="entry name" value="Phosphodiesterase_MJ0936/Vps29"/>
</dbReference>
<dbReference type="AlphaFoldDB" id="F2IGV9"/>
<keyword evidence="5" id="KW-1185">Reference proteome</keyword>
<dbReference type="EMBL" id="CP002542">
    <property type="protein sequence ID" value="AEA44740.1"/>
    <property type="molecule type" value="Genomic_DNA"/>
</dbReference>
<proteinExistence type="inferred from homology"/>
<dbReference type="InterPro" id="IPR024654">
    <property type="entry name" value="Calcineurin-like_PHP_lpxH"/>
</dbReference>
<evidence type="ECO:0000313" key="5">
    <source>
        <dbReference type="Proteomes" id="UP000007463"/>
    </source>
</evidence>
<dbReference type="Pfam" id="PF12850">
    <property type="entry name" value="Metallophos_2"/>
    <property type="match status" value="1"/>
</dbReference>
<comment type="cofactor">
    <cofactor evidence="2">
        <name>a divalent metal cation</name>
        <dbReference type="ChEBI" id="CHEBI:60240"/>
    </cofactor>
</comment>
<dbReference type="GO" id="GO:0016787">
    <property type="term" value="F:hydrolase activity"/>
    <property type="evidence" value="ECO:0007669"/>
    <property type="project" value="UniProtKB-UniRule"/>
</dbReference>
<reference evidence="5" key="2">
    <citation type="submission" date="2011-02" db="EMBL/GenBank/DDBJ databases">
        <title>The complete genome of Fluviicola taffensis DSM 16823.</title>
        <authorList>
            <consortium name="US DOE Joint Genome Institute (JGI-PGF)"/>
            <person name="Lucas S."/>
            <person name="Copeland A."/>
            <person name="Lapidus A."/>
            <person name="Bruce D."/>
            <person name="Goodwin L."/>
            <person name="Pitluck S."/>
            <person name="Kyrpides N."/>
            <person name="Mavromatis K."/>
            <person name="Ivanova N."/>
            <person name="Mikhailova N."/>
            <person name="Pagani I."/>
            <person name="Chertkov O."/>
            <person name="Detter J.C."/>
            <person name="Han C."/>
            <person name="Tapia R."/>
            <person name="Land M."/>
            <person name="Hauser L."/>
            <person name="Markowitz V."/>
            <person name="Cheng J.-F."/>
            <person name="Hugenholtz P."/>
            <person name="Woyke T."/>
            <person name="Wu D."/>
            <person name="Tindall B."/>
            <person name="Pomrenke H.G."/>
            <person name="Brambilla E."/>
            <person name="Klenk H.-P."/>
            <person name="Eisen J.A."/>
        </authorList>
    </citation>
    <scope>NUCLEOTIDE SEQUENCE [LARGE SCALE GENOMIC DNA]</scope>
    <source>
        <strain evidence="5">DSM 16823 / RW262 / RW262</strain>
    </source>
</reference>
<dbReference type="HOGENOM" id="CLU_063749_3_1_10"/>
<dbReference type="STRING" id="755732.Fluta_2760"/>
<feature type="domain" description="Calcineurin-like phosphoesterase" evidence="3">
    <location>
        <begin position="3"/>
        <end position="149"/>
    </location>
</feature>
<dbReference type="EC" id="3.1.4.-" evidence="2"/>
<dbReference type="OrthoDB" id="9785951at2"/>
<dbReference type="InterPro" id="IPR029052">
    <property type="entry name" value="Metallo-depent_PP-like"/>
</dbReference>
<dbReference type="GO" id="GO:0046872">
    <property type="term" value="F:metal ion binding"/>
    <property type="evidence" value="ECO:0007669"/>
    <property type="project" value="UniProtKB-KW"/>
</dbReference>
<dbReference type="Proteomes" id="UP000007463">
    <property type="component" value="Chromosome"/>
</dbReference>
<evidence type="ECO:0000313" key="4">
    <source>
        <dbReference type="EMBL" id="AEA44740.1"/>
    </source>
</evidence>
<dbReference type="eggNOG" id="COG0622">
    <property type="taxonomic scope" value="Bacteria"/>
</dbReference>
<evidence type="ECO:0000256" key="2">
    <source>
        <dbReference type="RuleBase" id="RU362039"/>
    </source>
</evidence>
<dbReference type="Gene3D" id="3.60.21.10">
    <property type="match status" value="1"/>
</dbReference>
<comment type="similarity">
    <text evidence="1 2">Belongs to the metallophosphoesterase superfamily. YfcE family.</text>
</comment>
<name>F2IGV9_FLUTR</name>
<accession>F2IGV9</accession>
<evidence type="ECO:0000259" key="3">
    <source>
        <dbReference type="Pfam" id="PF12850"/>
    </source>
</evidence>
<dbReference type="RefSeq" id="WP_013687509.1">
    <property type="nucleotide sequence ID" value="NC_015321.1"/>
</dbReference>
<sequence>MVKIGLLSDTHGFLPERVFELFKDVDEIWHAGDIGSLEVTDHLKAFKPLRAIFGNIDDQQIRSEFPEYLNFQIEDVSVSMTHIAGRPGRYSKHALEYIHQTKPTIFVCGHSHVLLVQQDKSKNLLWLNPGACGNKGFHSIQTALRFQINGSKIEQMEVIEFGKRSSLNNEDKK</sequence>
<dbReference type="NCBIfam" id="TIGR00040">
    <property type="entry name" value="yfcE"/>
    <property type="match status" value="1"/>
</dbReference>
<organism evidence="4 5">
    <name type="scientific">Fluviicola taffensis (strain DSM 16823 / NCIMB 13979 / RW262)</name>
    <dbReference type="NCBI Taxonomy" id="755732"/>
    <lineage>
        <taxon>Bacteria</taxon>
        <taxon>Pseudomonadati</taxon>
        <taxon>Bacteroidota</taxon>
        <taxon>Flavobacteriia</taxon>
        <taxon>Flavobacteriales</taxon>
        <taxon>Crocinitomicaceae</taxon>
        <taxon>Fluviicola</taxon>
    </lineage>
</organism>
<dbReference type="KEGG" id="fte:Fluta_2760"/>
<evidence type="ECO:0000256" key="1">
    <source>
        <dbReference type="ARBA" id="ARBA00008950"/>
    </source>
</evidence>
<keyword evidence="2" id="KW-0479">Metal-binding</keyword>
<dbReference type="SUPFAM" id="SSF56300">
    <property type="entry name" value="Metallo-dependent phosphatases"/>
    <property type="match status" value="1"/>
</dbReference>
<reference evidence="4 5" key="1">
    <citation type="journal article" date="2011" name="Stand. Genomic Sci.">
        <title>Complete genome sequence of the gliding freshwater bacterium Fluviicola taffensis type strain (RW262).</title>
        <authorList>
            <person name="Woyke T."/>
            <person name="Chertkov O."/>
            <person name="Lapidus A."/>
            <person name="Nolan M."/>
            <person name="Lucas S."/>
            <person name="Del Rio T.G."/>
            <person name="Tice H."/>
            <person name="Cheng J.F."/>
            <person name="Tapia R."/>
            <person name="Han C."/>
            <person name="Goodwin L."/>
            <person name="Pitluck S."/>
            <person name="Liolios K."/>
            <person name="Pagani I."/>
            <person name="Ivanova N."/>
            <person name="Huntemann M."/>
            <person name="Mavromatis K."/>
            <person name="Mikhailova N."/>
            <person name="Pati A."/>
            <person name="Chen A."/>
            <person name="Palaniappan K."/>
            <person name="Land M."/>
            <person name="Hauser L."/>
            <person name="Brambilla E.M."/>
            <person name="Rohde M."/>
            <person name="Mwirichia R."/>
            <person name="Sikorski J."/>
            <person name="Tindall B.J."/>
            <person name="Goker M."/>
            <person name="Bristow J."/>
            <person name="Eisen J.A."/>
            <person name="Markowitz V."/>
            <person name="Hugenholtz P."/>
            <person name="Klenk H.P."/>
            <person name="Kyrpides N.C."/>
        </authorList>
    </citation>
    <scope>NUCLEOTIDE SEQUENCE [LARGE SCALE GENOMIC DNA]</scope>
    <source>
        <strain evidence="5">DSM 16823 / RW262 / RW262</strain>
    </source>
</reference>
<protein>
    <recommendedName>
        <fullName evidence="2">Phosphoesterase</fullName>
        <ecNumber evidence="2">3.1.4.-</ecNumber>
    </recommendedName>
</protein>
<gene>
    <name evidence="4" type="ordered locus">Fluta_2760</name>
</gene>